<keyword evidence="3" id="KW-1133">Transmembrane helix</keyword>
<dbReference type="SUPFAM" id="SSF103473">
    <property type="entry name" value="MFS general substrate transporter"/>
    <property type="match status" value="1"/>
</dbReference>
<feature type="transmembrane region" description="Helical" evidence="3">
    <location>
        <begin position="145"/>
        <end position="164"/>
    </location>
</feature>
<evidence type="ECO:0000256" key="1">
    <source>
        <dbReference type="ARBA" id="ARBA00004141"/>
    </source>
</evidence>
<dbReference type="EMBL" id="LK052942">
    <property type="protein sequence ID" value="CDR42803.1"/>
    <property type="molecule type" value="Genomic_DNA"/>
</dbReference>
<evidence type="ECO:0000256" key="2">
    <source>
        <dbReference type="SAM" id="MobiDB-lite"/>
    </source>
</evidence>
<dbReference type="PROSITE" id="PS50850">
    <property type="entry name" value="MFS"/>
    <property type="match status" value="1"/>
</dbReference>
<reference evidence="5" key="1">
    <citation type="journal article" date="2014" name="Genome Announc.">
        <title>Draft genome sequence of Rhodosporidium toruloides CECT1137, an oleaginous yeast of biotechnological interest.</title>
        <authorList>
            <person name="Morin N."/>
            <person name="Calcas X."/>
            <person name="Devillers H."/>
            <person name="Durrens P."/>
            <person name="Sherman D.J."/>
            <person name="Nicaud J.-M."/>
            <person name="Neuveglise C."/>
        </authorList>
    </citation>
    <scope>NUCLEOTIDE SEQUENCE</scope>
    <source>
        <strain evidence="5">CECT1137</strain>
    </source>
</reference>
<dbReference type="PANTHER" id="PTHR42910">
    <property type="entry name" value="TRANSPORTER SCO4007-RELATED"/>
    <property type="match status" value="1"/>
</dbReference>
<dbReference type="Gene3D" id="1.20.1250.20">
    <property type="entry name" value="MFS general substrate transporter like domains"/>
    <property type="match status" value="2"/>
</dbReference>
<gene>
    <name evidence="5" type="ORF">RHTO0S_07e04280g</name>
</gene>
<comment type="subcellular location">
    <subcellularLocation>
        <location evidence="1">Membrane</location>
        <topology evidence="1">Multi-pass membrane protein</topology>
    </subcellularLocation>
</comment>
<sequence length="537" mass="58629">MTAATYKAAGDAASPACAAAARPPLFSRLFRRRRQGEEDLAEDKTVVGEEHLSKRDFGFLPIPRRCRYSPDRPFIFTRSLNWLFAFGATIEVANVYYVQPIQVQLSQRYGVSYETVTRILSLVQAGYLVGLVFITPLGDLVPRRPLLLALIFLSATLTLGQATAPTFSGFQGLTFVVGLFTVSVQVFVPLTADLAPPEKRASSVSITLSGLIAGMVWGRLFGGVMARFTYSPNHVFWLAAGTQYALLVLMWAFLPDYPKKRTGLNYWQILRSMVTLFFTKPVLTQASLIALLSCSVMVSWWTSLTFLLDASPFHYNSFEIGLFGLCGIVSVVCAPWAGKLTDRISGWNATLLALCIQLATQAIALGAAQLNLAPVIICCILVDVAHQTHTIGNQHRIFKVDPQARSRINAVYMAMVFAGQATGSSAGPKVFLRYGWRACYALSLALTGTAILLLFLRGPNATPDQWVGWGGRYSLSPDVIEGRKAKKEKEETGGSEDRSGKESTAEDGTAAVEEEKKLESDLPAFPPQTRALEAGTT</sequence>
<feature type="transmembrane region" description="Helical" evidence="3">
    <location>
        <begin position="170"/>
        <end position="192"/>
    </location>
</feature>
<feature type="domain" description="Major facilitator superfamily (MFS) profile" evidence="4">
    <location>
        <begin position="80"/>
        <end position="462"/>
    </location>
</feature>
<dbReference type="GO" id="GO:0016020">
    <property type="term" value="C:membrane"/>
    <property type="evidence" value="ECO:0007669"/>
    <property type="project" value="UniProtKB-SubCell"/>
</dbReference>
<dbReference type="Pfam" id="PF07690">
    <property type="entry name" value="MFS_1"/>
    <property type="match status" value="1"/>
</dbReference>
<keyword evidence="3" id="KW-0472">Membrane</keyword>
<feature type="transmembrane region" description="Helical" evidence="3">
    <location>
        <begin position="80"/>
        <end position="99"/>
    </location>
</feature>
<feature type="transmembrane region" description="Helical" evidence="3">
    <location>
        <begin position="119"/>
        <end position="138"/>
    </location>
</feature>
<name>A0A061AZ15_RHOTO</name>
<dbReference type="InterPro" id="IPR020846">
    <property type="entry name" value="MFS_dom"/>
</dbReference>
<evidence type="ECO:0000259" key="4">
    <source>
        <dbReference type="PROSITE" id="PS50850"/>
    </source>
</evidence>
<feature type="transmembrane region" description="Helical" evidence="3">
    <location>
        <begin position="204"/>
        <end position="222"/>
    </location>
</feature>
<keyword evidence="3" id="KW-0812">Transmembrane</keyword>
<feature type="region of interest" description="Disordered" evidence="2">
    <location>
        <begin position="483"/>
        <end position="537"/>
    </location>
</feature>
<feature type="compositionally biased region" description="Basic and acidic residues" evidence="2">
    <location>
        <begin position="483"/>
        <end position="504"/>
    </location>
</feature>
<feature type="transmembrane region" description="Helical" evidence="3">
    <location>
        <begin position="434"/>
        <end position="456"/>
    </location>
</feature>
<dbReference type="GO" id="GO:0022857">
    <property type="term" value="F:transmembrane transporter activity"/>
    <property type="evidence" value="ECO:0007669"/>
    <property type="project" value="InterPro"/>
</dbReference>
<organism evidence="5">
    <name type="scientific">Rhodotorula toruloides</name>
    <name type="common">Yeast</name>
    <name type="synonym">Rhodosporidium toruloides</name>
    <dbReference type="NCBI Taxonomy" id="5286"/>
    <lineage>
        <taxon>Eukaryota</taxon>
        <taxon>Fungi</taxon>
        <taxon>Dikarya</taxon>
        <taxon>Basidiomycota</taxon>
        <taxon>Pucciniomycotina</taxon>
        <taxon>Microbotryomycetes</taxon>
        <taxon>Sporidiobolales</taxon>
        <taxon>Sporidiobolaceae</taxon>
        <taxon>Rhodotorula</taxon>
    </lineage>
</organism>
<accession>A0A061AZ15</accession>
<feature type="transmembrane region" description="Helical" evidence="3">
    <location>
        <begin position="320"/>
        <end position="338"/>
    </location>
</feature>
<dbReference type="PANTHER" id="PTHR42910:SF1">
    <property type="entry name" value="MAJOR FACILITATOR SUPERFAMILY (MFS) PROFILE DOMAIN-CONTAINING PROTEIN"/>
    <property type="match status" value="1"/>
</dbReference>
<dbReference type="InterPro" id="IPR036259">
    <property type="entry name" value="MFS_trans_sf"/>
</dbReference>
<dbReference type="CDD" id="cd17324">
    <property type="entry name" value="MFS_NepI_like"/>
    <property type="match status" value="1"/>
</dbReference>
<protein>
    <submittedName>
        <fullName evidence="5">RHTO0S07e04280g1_1</fullName>
    </submittedName>
</protein>
<evidence type="ECO:0000313" key="5">
    <source>
        <dbReference type="EMBL" id="CDR42803.1"/>
    </source>
</evidence>
<dbReference type="InterPro" id="IPR011701">
    <property type="entry name" value="MFS"/>
</dbReference>
<proteinExistence type="predicted"/>
<dbReference type="OrthoDB" id="2105912at2759"/>
<feature type="transmembrane region" description="Helical" evidence="3">
    <location>
        <begin position="234"/>
        <end position="254"/>
    </location>
</feature>
<evidence type="ECO:0000256" key="3">
    <source>
        <dbReference type="SAM" id="Phobius"/>
    </source>
</evidence>
<dbReference type="AlphaFoldDB" id="A0A061AZ15"/>